<dbReference type="InterPro" id="IPR011006">
    <property type="entry name" value="CheY-like_superfamily"/>
</dbReference>
<dbReference type="PANTHER" id="PTHR44591">
    <property type="entry name" value="STRESS RESPONSE REGULATOR PROTEIN 1"/>
    <property type="match status" value="1"/>
</dbReference>
<dbReference type="CDD" id="cd17569">
    <property type="entry name" value="REC_HupR-like"/>
    <property type="match status" value="1"/>
</dbReference>
<evidence type="ECO:0000313" key="4">
    <source>
        <dbReference type="EMBL" id="ABL00323.1"/>
    </source>
</evidence>
<dbReference type="STRING" id="338966.Ppro_2721"/>
<sequence length="188" mass="21511">MTTRVLLVDDEKNVLSALRRALFDDPYEIMTASSAEEALEIMKLHSFKVVISDERMTGMQGVDFLARVRVLSPETVRILLTGHGTMEAAMKAVNLGGIYRFFTKPWNDLEIRFAVRSAVEKYDLEEENRRLLSTIRSQALEFKVLERRYPGISRVEKDRHGSFVLPDISEEDVERLIAECDLETGAKE</sequence>
<accession>A1ASK2</accession>
<dbReference type="Gene3D" id="3.40.50.2300">
    <property type="match status" value="1"/>
</dbReference>
<dbReference type="AlphaFoldDB" id="A1ASK2"/>
<feature type="domain" description="Response regulatory" evidence="3">
    <location>
        <begin position="4"/>
        <end position="119"/>
    </location>
</feature>
<dbReference type="KEGG" id="ppd:Ppro_2721"/>
<name>A1ASK2_PELPD</name>
<organism evidence="4 5">
    <name type="scientific">Pelobacter propionicus (strain DSM 2379 / NBRC 103807 / OttBd1)</name>
    <dbReference type="NCBI Taxonomy" id="338966"/>
    <lineage>
        <taxon>Bacteria</taxon>
        <taxon>Pseudomonadati</taxon>
        <taxon>Thermodesulfobacteriota</taxon>
        <taxon>Desulfuromonadia</taxon>
        <taxon>Desulfuromonadales</taxon>
        <taxon>Desulfuromonadaceae</taxon>
        <taxon>Pelobacter</taxon>
    </lineage>
</organism>
<dbReference type="Pfam" id="PF00072">
    <property type="entry name" value="Response_reg"/>
    <property type="match status" value="1"/>
</dbReference>
<dbReference type="PANTHER" id="PTHR44591:SF19">
    <property type="entry name" value="TWO-COMPONENT RESPONSE REGULATOR-RELATED"/>
    <property type="match status" value="1"/>
</dbReference>
<dbReference type="HOGENOM" id="CLU_000445_69_8_7"/>
<evidence type="ECO:0000256" key="1">
    <source>
        <dbReference type="ARBA" id="ARBA00022553"/>
    </source>
</evidence>
<dbReference type="OrthoDB" id="5392850at2"/>
<dbReference type="Proteomes" id="UP000006732">
    <property type="component" value="Chromosome"/>
</dbReference>
<protein>
    <submittedName>
        <fullName evidence="4">Response regulator receiver protein</fullName>
    </submittedName>
</protein>
<dbReference type="PROSITE" id="PS50110">
    <property type="entry name" value="RESPONSE_REGULATORY"/>
    <property type="match status" value="1"/>
</dbReference>
<feature type="modified residue" description="4-aspartylphosphate" evidence="2">
    <location>
        <position position="53"/>
    </location>
</feature>
<evidence type="ECO:0000313" key="5">
    <source>
        <dbReference type="Proteomes" id="UP000006732"/>
    </source>
</evidence>
<dbReference type="GO" id="GO:0000160">
    <property type="term" value="P:phosphorelay signal transduction system"/>
    <property type="evidence" value="ECO:0007669"/>
    <property type="project" value="InterPro"/>
</dbReference>
<reference evidence="4 5" key="1">
    <citation type="submission" date="2006-10" db="EMBL/GenBank/DDBJ databases">
        <title>Complete sequence of chromosome of Pelobacter propionicus DSM 2379.</title>
        <authorList>
            <consortium name="US DOE Joint Genome Institute"/>
            <person name="Copeland A."/>
            <person name="Lucas S."/>
            <person name="Lapidus A."/>
            <person name="Barry K."/>
            <person name="Detter J.C."/>
            <person name="Glavina del Rio T."/>
            <person name="Hammon N."/>
            <person name="Israni S."/>
            <person name="Dalin E."/>
            <person name="Tice H."/>
            <person name="Pitluck S."/>
            <person name="Saunders E."/>
            <person name="Brettin T."/>
            <person name="Bruce D."/>
            <person name="Han C."/>
            <person name="Tapia R."/>
            <person name="Schmutz J."/>
            <person name="Larimer F."/>
            <person name="Land M."/>
            <person name="Hauser L."/>
            <person name="Kyrpides N."/>
            <person name="Kim E."/>
            <person name="Lovley D."/>
            <person name="Richardson P."/>
        </authorList>
    </citation>
    <scope>NUCLEOTIDE SEQUENCE [LARGE SCALE GENOMIC DNA]</scope>
    <source>
        <strain evidence="5">DSM 2379 / NBRC 103807 / OttBd1</strain>
    </source>
</reference>
<proteinExistence type="predicted"/>
<dbReference type="RefSeq" id="WP_011736573.1">
    <property type="nucleotide sequence ID" value="NC_008609.1"/>
</dbReference>
<dbReference type="InterPro" id="IPR050595">
    <property type="entry name" value="Bact_response_regulator"/>
</dbReference>
<evidence type="ECO:0000256" key="2">
    <source>
        <dbReference type="PROSITE-ProRule" id="PRU00169"/>
    </source>
</evidence>
<keyword evidence="5" id="KW-1185">Reference proteome</keyword>
<evidence type="ECO:0000259" key="3">
    <source>
        <dbReference type="PROSITE" id="PS50110"/>
    </source>
</evidence>
<dbReference type="SMART" id="SM00448">
    <property type="entry name" value="REC"/>
    <property type="match status" value="1"/>
</dbReference>
<dbReference type="InterPro" id="IPR001789">
    <property type="entry name" value="Sig_transdc_resp-reg_receiver"/>
</dbReference>
<dbReference type="EMBL" id="CP000482">
    <property type="protein sequence ID" value="ABL00323.1"/>
    <property type="molecule type" value="Genomic_DNA"/>
</dbReference>
<gene>
    <name evidence="4" type="ordered locus">Ppro_2721</name>
</gene>
<keyword evidence="1 2" id="KW-0597">Phosphoprotein</keyword>
<dbReference type="SUPFAM" id="SSF52172">
    <property type="entry name" value="CheY-like"/>
    <property type="match status" value="1"/>
</dbReference>
<dbReference type="eggNOG" id="COG3437">
    <property type="taxonomic scope" value="Bacteria"/>
</dbReference>